<dbReference type="InterPro" id="IPR001314">
    <property type="entry name" value="Peptidase_S1A"/>
</dbReference>
<keyword evidence="16" id="KW-0333">Golgi apparatus</keyword>
<dbReference type="SUPFAM" id="SSF57196">
    <property type="entry name" value="EGF/Laminin"/>
    <property type="match status" value="2"/>
</dbReference>
<dbReference type="FunFam" id="2.40.10.10:FF:000003">
    <property type="entry name" value="Transmembrane serine protease 3"/>
    <property type="match status" value="1"/>
</dbReference>
<evidence type="ECO:0000256" key="12">
    <source>
        <dbReference type="ARBA" id="ARBA00022801"/>
    </source>
</evidence>
<keyword evidence="20" id="KW-0325">Glycoprotein</keyword>
<evidence type="ECO:0000256" key="26">
    <source>
        <dbReference type="ARBA" id="ARBA00042403"/>
    </source>
</evidence>
<dbReference type="Pfam" id="PF00008">
    <property type="entry name" value="EGF"/>
    <property type="match status" value="1"/>
</dbReference>
<evidence type="ECO:0000256" key="28">
    <source>
        <dbReference type="PIRSR" id="PIRSR001143-1"/>
    </source>
</evidence>
<keyword evidence="10" id="KW-0479">Metal-binding</keyword>
<keyword evidence="35" id="KW-1185">Reference proteome</keyword>
<keyword evidence="12 30" id="KW-0378">Hydrolase</keyword>
<sequence length="407" mass="45758">FFSRQDANHVLKIHKRANTVFEELRPGSLERECYEEKCDLEEASEIFETREETVRYGDQCLSNPCSNGICKDGIGKFNCICPQSWEGITCSHEVVYFNCSINNGGCTHFCIVAENSTSRTCSCASGYKLGDDFRSCEPAVEFPCGKAKIINYDYSARLTGAKKGQKGDSPWQALVLYEQKFHCGGVLIHPSWVLSAAHCFVHPGIYSVRLGEYIRRKLEDTEQQKQVTKIILHPQYKVETSDNDIALLRLSEPANFNKYVLPICLPSYELAKTKLTLEGTETIVTGWGSQDGTFRNRTNILSYIQIPIAPQQMCLEIMQNRVTDNMLCAGKLGDNQDACLGDSGGPMITQFGDTWFLIGLVSWGEGCGRLDNFGIYTKVNNYLRWIHQELTSFGAELKKMKSLETKS</sequence>
<evidence type="ECO:0000256" key="17">
    <source>
        <dbReference type="ARBA" id="ARBA00023084"/>
    </source>
</evidence>
<dbReference type="SMART" id="SM00181">
    <property type="entry name" value="EGF"/>
    <property type="match status" value="2"/>
</dbReference>
<dbReference type="PROSITE" id="PS00134">
    <property type="entry name" value="TRYPSIN_HIS"/>
    <property type="match status" value="1"/>
</dbReference>
<keyword evidence="19 29" id="KW-1015">Disulfide bond</keyword>
<dbReference type="GO" id="GO:0007596">
    <property type="term" value="P:blood coagulation"/>
    <property type="evidence" value="ECO:0007669"/>
    <property type="project" value="UniProtKB-KW"/>
</dbReference>
<dbReference type="PROSITE" id="PS50026">
    <property type="entry name" value="EGF_3"/>
    <property type="match status" value="1"/>
</dbReference>
<dbReference type="PROSITE" id="PS00022">
    <property type="entry name" value="EGF_1"/>
    <property type="match status" value="1"/>
</dbReference>
<keyword evidence="4" id="KW-0301">Gamma-carboxyglutamic acid</keyword>
<dbReference type="PRINTS" id="PR00722">
    <property type="entry name" value="CHYMOTRYPSIN"/>
</dbReference>
<dbReference type="InterPro" id="IPR000742">
    <property type="entry name" value="EGF"/>
</dbReference>
<comment type="subcellular location">
    <subcellularLocation>
        <location evidence="1">Endoplasmic reticulum</location>
    </subcellularLocation>
    <subcellularLocation>
        <location evidence="2">Golgi apparatus</location>
    </subcellularLocation>
    <subcellularLocation>
        <location evidence="3">Secreted</location>
    </subcellularLocation>
</comment>
<dbReference type="Gene3D" id="2.40.10.10">
    <property type="entry name" value="Trypsin-like serine proteases"/>
    <property type="match status" value="2"/>
</dbReference>
<dbReference type="PROSITE" id="PS50240">
    <property type="entry name" value="TRYPSIN_DOM"/>
    <property type="match status" value="1"/>
</dbReference>
<dbReference type="Pfam" id="PF14670">
    <property type="entry name" value="FXa_inhibition"/>
    <property type="match status" value="1"/>
</dbReference>
<proteinExistence type="predicted"/>
<comment type="caution">
    <text evidence="34">The sequence shown here is derived from an EMBL/GenBank/DDBJ whole genome shotgun (WGS) entry which is preliminary data.</text>
</comment>
<evidence type="ECO:0000256" key="3">
    <source>
        <dbReference type="ARBA" id="ARBA00004613"/>
    </source>
</evidence>
<dbReference type="GO" id="GO:0006508">
    <property type="term" value="P:proteolysis"/>
    <property type="evidence" value="ECO:0007669"/>
    <property type="project" value="UniProtKB-KW"/>
</dbReference>
<keyword evidence="13" id="KW-0256">Endoplasmic reticulum</keyword>
<evidence type="ECO:0000256" key="1">
    <source>
        <dbReference type="ARBA" id="ARBA00004240"/>
    </source>
</evidence>
<keyword evidence="6 29" id="KW-0245">EGF-like domain</keyword>
<evidence type="ECO:0000313" key="35">
    <source>
        <dbReference type="Proteomes" id="UP000770717"/>
    </source>
</evidence>
<evidence type="ECO:0000256" key="14">
    <source>
        <dbReference type="ARBA" id="ARBA00022825"/>
    </source>
</evidence>
<dbReference type="InterPro" id="IPR035972">
    <property type="entry name" value="GLA-like_dom_SF"/>
</dbReference>
<name>A0A8J6FVL0_ELECQ</name>
<dbReference type="PANTHER" id="PTHR24278">
    <property type="entry name" value="COAGULATION FACTOR"/>
    <property type="match status" value="1"/>
</dbReference>
<evidence type="ECO:0000313" key="34">
    <source>
        <dbReference type="EMBL" id="KAG9494326.1"/>
    </source>
</evidence>
<dbReference type="PROSITE" id="PS50998">
    <property type="entry name" value="GLA_2"/>
    <property type="match status" value="1"/>
</dbReference>
<organism evidence="34 35">
    <name type="scientific">Eleutherodactylus coqui</name>
    <name type="common">Puerto Rican coqui</name>
    <dbReference type="NCBI Taxonomy" id="57060"/>
    <lineage>
        <taxon>Eukaryota</taxon>
        <taxon>Metazoa</taxon>
        <taxon>Chordata</taxon>
        <taxon>Craniata</taxon>
        <taxon>Vertebrata</taxon>
        <taxon>Euteleostomi</taxon>
        <taxon>Amphibia</taxon>
        <taxon>Batrachia</taxon>
        <taxon>Anura</taxon>
        <taxon>Neobatrachia</taxon>
        <taxon>Hyloidea</taxon>
        <taxon>Eleutherodactylidae</taxon>
        <taxon>Eleutherodactylinae</taxon>
        <taxon>Eleutherodactylus</taxon>
        <taxon>Eleutherodactylus</taxon>
    </lineage>
</organism>
<dbReference type="FunFam" id="4.10.740.10:FF:000001">
    <property type="entry name" value="vitamin K-dependent protein S"/>
    <property type="match status" value="1"/>
</dbReference>
<dbReference type="EMBL" id="WNTK01000001">
    <property type="protein sequence ID" value="KAG9494326.1"/>
    <property type="molecule type" value="Genomic_DNA"/>
</dbReference>
<evidence type="ECO:0000256" key="25">
    <source>
        <dbReference type="ARBA" id="ARBA00041306"/>
    </source>
</evidence>
<feature type="domain" description="Gla" evidence="33">
    <location>
        <begin position="16"/>
        <end position="62"/>
    </location>
</feature>
<keyword evidence="9" id="KW-0356">Hemostasis</keyword>
<dbReference type="GO" id="GO:0005615">
    <property type="term" value="C:extracellular space"/>
    <property type="evidence" value="ECO:0007669"/>
    <property type="project" value="TreeGrafter"/>
</dbReference>
<dbReference type="SMART" id="SM00069">
    <property type="entry name" value="GLA"/>
    <property type="match status" value="1"/>
</dbReference>
<dbReference type="InterPro" id="IPR001881">
    <property type="entry name" value="EGF-like_Ca-bd_dom"/>
</dbReference>
<keyword evidence="11" id="KW-0677">Repeat</keyword>
<feature type="domain" description="Peptidase S1" evidence="32">
    <location>
        <begin position="158"/>
        <end position="391"/>
    </location>
</feature>
<evidence type="ECO:0000256" key="21">
    <source>
        <dbReference type="ARBA" id="ARBA00036045"/>
    </source>
</evidence>
<gene>
    <name evidence="34" type="ORF">GDO78_001926</name>
</gene>
<evidence type="ECO:0000256" key="11">
    <source>
        <dbReference type="ARBA" id="ARBA00022737"/>
    </source>
</evidence>
<dbReference type="InterPro" id="IPR018114">
    <property type="entry name" value="TRYPSIN_HIS"/>
</dbReference>
<evidence type="ECO:0000259" key="33">
    <source>
        <dbReference type="PROSITE" id="PS50998"/>
    </source>
</evidence>
<evidence type="ECO:0000256" key="20">
    <source>
        <dbReference type="ARBA" id="ARBA00023180"/>
    </source>
</evidence>
<dbReference type="InterPro" id="IPR043504">
    <property type="entry name" value="Peptidase_S1_PA_chymotrypsin"/>
</dbReference>
<dbReference type="PROSITE" id="PS00135">
    <property type="entry name" value="TRYPSIN_SER"/>
    <property type="match status" value="1"/>
</dbReference>
<evidence type="ECO:0000256" key="18">
    <source>
        <dbReference type="ARBA" id="ARBA00023145"/>
    </source>
</evidence>
<dbReference type="OrthoDB" id="9028152at2759"/>
<protein>
    <recommendedName>
        <fullName evidence="24">Vitamin K-dependent protein C</fullName>
        <ecNumber evidence="23">3.4.21.69</ecNumber>
    </recommendedName>
    <alternativeName>
        <fullName evidence="27">Anticoagulant protein C</fullName>
    </alternativeName>
    <alternativeName>
        <fullName evidence="25">Autoprothrombin IIA</fullName>
    </alternativeName>
    <alternativeName>
        <fullName evidence="26">Blood coagulation factor XIV</fullName>
    </alternativeName>
</protein>
<dbReference type="FunFam" id="2.10.25.10:FF:000006">
    <property type="entry name" value="Versican core protein-like isoform 1"/>
    <property type="match status" value="1"/>
</dbReference>
<dbReference type="GO" id="GO:0004252">
    <property type="term" value="F:serine-type endopeptidase activity"/>
    <property type="evidence" value="ECO:0007669"/>
    <property type="project" value="UniProtKB-EC"/>
</dbReference>
<keyword evidence="17" id="KW-0094">Blood coagulation</keyword>
<dbReference type="InterPro" id="IPR001254">
    <property type="entry name" value="Trypsin_dom"/>
</dbReference>
<dbReference type="CDD" id="cd00190">
    <property type="entry name" value="Tryp_SPc"/>
    <property type="match status" value="1"/>
</dbReference>
<evidence type="ECO:0000259" key="31">
    <source>
        <dbReference type="PROSITE" id="PS50026"/>
    </source>
</evidence>
<dbReference type="PRINTS" id="PR00001">
    <property type="entry name" value="GLABLOOD"/>
</dbReference>
<feature type="active site" description="Charge relay system" evidence="28">
    <location>
        <position position="198"/>
    </location>
</feature>
<feature type="active site" description="Charge relay system" evidence="28">
    <location>
        <position position="244"/>
    </location>
</feature>
<keyword evidence="8" id="KW-0165">Cleavage on pair of basic residues</keyword>
<keyword evidence="5" id="KW-0964">Secreted</keyword>
<keyword evidence="18" id="KW-0865">Zymogen</keyword>
<dbReference type="InterPro" id="IPR012224">
    <property type="entry name" value="Pept_S1A_FX"/>
</dbReference>
<keyword evidence="7 30" id="KW-0645">Protease</keyword>
<dbReference type="GO" id="GO:0005783">
    <property type="term" value="C:endoplasmic reticulum"/>
    <property type="evidence" value="ECO:0007669"/>
    <property type="project" value="UniProtKB-SubCell"/>
</dbReference>
<dbReference type="CDD" id="cd00054">
    <property type="entry name" value="EGF_CA"/>
    <property type="match status" value="1"/>
</dbReference>
<dbReference type="Gene3D" id="4.10.740.10">
    <property type="entry name" value="Coagulation Factor IX"/>
    <property type="match status" value="1"/>
</dbReference>
<evidence type="ECO:0000256" key="29">
    <source>
        <dbReference type="PROSITE-ProRule" id="PRU00076"/>
    </source>
</evidence>
<evidence type="ECO:0000256" key="24">
    <source>
        <dbReference type="ARBA" id="ARBA00040219"/>
    </source>
</evidence>
<dbReference type="GO" id="GO:0005509">
    <property type="term" value="F:calcium ion binding"/>
    <property type="evidence" value="ECO:0007669"/>
    <property type="project" value="InterPro"/>
</dbReference>
<evidence type="ECO:0000256" key="7">
    <source>
        <dbReference type="ARBA" id="ARBA00022670"/>
    </source>
</evidence>
<dbReference type="PANTHER" id="PTHR24278:SF0">
    <property type="entry name" value="VITAMIN K-DEPENDENT PROTEIN C"/>
    <property type="match status" value="1"/>
</dbReference>
<evidence type="ECO:0000256" key="2">
    <source>
        <dbReference type="ARBA" id="ARBA00004555"/>
    </source>
</evidence>
<evidence type="ECO:0000256" key="23">
    <source>
        <dbReference type="ARBA" id="ARBA00038995"/>
    </source>
</evidence>
<dbReference type="InterPro" id="IPR033116">
    <property type="entry name" value="TRYPSIN_SER"/>
</dbReference>
<dbReference type="GO" id="GO:0030195">
    <property type="term" value="P:negative regulation of blood coagulation"/>
    <property type="evidence" value="ECO:0007669"/>
    <property type="project" value="TreeGrafter"/>
</dbReference>
<reference evidence="34" key="1">
    <citation type="thesis" date="2020" institute="ProQuest LLC" country="789 East Eisenhower Parkway, Ann Arbor, MI, USA">
        <title>Comparative Genomics and Chromosome Evolution.</title>
        <authorList>
            <person name="Mudd A.B."/>
        </authorList>
    </citation>
    <scope>NUCLEOTIDE SEQUENCE</scope>
    <source>
        <strain evidence="34">HN-11 Male</strain>
        <tissue evidence="34">Kidney and liver</tissue>
    </source>
</reference>
<dbReference type="Pfam" id="PF00089">
    <property type="entry name" value="Trypsin"/>
    <property type="match status" value="1"/>
</dbReference>
<dbReference type="InterPro" id="IPR000152">
    <property type="entry name" value="EGF-type_Asp/Asn_hydroxyl_site"/>
</dbReference>
<evidence type="ECO:0000256" key="5">
    <source>
        <dbReference type="ARBA" id="ARBA00022525"/>
    </source>
</evidence>
<dbReference type="InterPro" id="IPR017857">
    <property type="entry name" value="Coagulation_fac-like_Gla_dom"/>
</dbReference>
<comment type="catalytic activity">
    <reaction evidence="21">
        <text>Degradation of blood coagulation factors Va and VIIIa.</text>
        <dbReference type="EC" id="3.4.21.69"/>
    </reaction>
</comment>
<comment type="function">
    <text evidence="22">Protein C is a vitamin K-dependent serine protease that regulates blood coagulation by inactivating factors Va and VIIIa in the presence of calcium ions and phospholipids. Exerts a protective effect on the endothelial cell barrier function.</text>
</comment>
<dbReference type="InterPro" id="IPR009003">
    <property type="entry name" value="Peptidase_S1_PA"/>
</dbReference>
<dbReference type="Gene3D" id="2.10.25.10">
    <property type="entry name" value="Laminin"/>
    <property type="match status" value="2"/>
</dbReference>
<evidence type="ECO:0000256" key="27">
    <source>
        <dbReference type="ARBA" id="ARBA00042906"/>
    </source>
</evidence>
<dbReference type="PROSITE" id="PS00010">
    <property type="entry name" value="ASX_HYDROXYL"/>
    <property type="match status" value="1"/>
</dbReference>
<dbReference type="GO" id="GO:0005794">
    <property type="term" value="C:Golgi apparatus"/>
    <property type="evidence" value="ECO:0007669"/>
    <property type="project" value="UniProtKB-SubCell"/>
</dbReference>
<dbReference type="SMART" id="SM00020">
    <property type="entry name" value="Tryp_SPc"/>
    <property type="match status" value="1"/>
</dbReference>
<evidence type="ECO:0000256" key="10">
    <source>
        <dbReference type="ARBA" id="ARBA00022723"/>
    </source>
</evidence>
<evidence type="ECO:0000256" key="13">
    <source>
        <dbReference type="ARBA" id="ARBA00022824"/>
    </source>
</evidence>
<feature type="active site" description="Charge relay system" evidence="28">
    <location>
        <position position="343"/>
    </location>
</feature>
<comment type="caution">
    <text evidence="29">Lacks conserved residue(s) required for the propagation of feature annotation.</text>
</comment>
<dbReference type="AlphaFoldDB" id="A0A8J6FVL0"/>
<feature type="domain" description="EGF-like" evidence="31">
    <location>
        <begin position="56"/>
        <end position="91"/>
    </location>
</feature>
<accession>A0A8J6FVL0</accession>
<evidence type="ECO:0000256" key="22">
    <source>
        <dbReference type="ARBA" id="ARBA00037553"/>
    </source>
</evidence>
<dbReference type="SUPFAM" id="SSF57630">
    <property type="entry name" value="GLA-domain"/>
    <property type="match status" value="1"/>
</dbReference>
<feature type="non-terminal residue" evidence="34">
    <location>
        <position position="407"/>
    </location>
</feature>
<dbReference type="Pfam" id="PF00594">
    <property type="entry name" value="Gla"/>
    <property type="match status" value="1"/>
</dbReference>
<dbReference type="PIRSF" id="PIRSF001143">
    <property type="entry name" value="Factor_X"/>
    <property type="match status" value="1"/>
</dbReference>
<dbReference type="InterPro" id="IPR050442">
    <property type="entry name" value="Peptidase_S1_coag_factors"/>
</dbReference>
<evidence type="ECO:0000259" key="32">
    <source>
        <dbReference type="PROSITE" id="PS50240"/>
    </source>
</evidence>
<dbReference type="SMART" id="SM00179">
    <property type="entry name" value="EGF_CA"/>
    <property type="match status" value="1"/>
</dbReference>
<dbReference type="InterPro" id="IPR000294">
    <property type="entry name" value="GLA_domain"/>
</dbReference>
<evidence type="ECO:0000256" key="6">
    <source>
        <dbReference type="ARBA" id="ARBA00022536"/>
    </source>
</evidence>
<evidence type="ECO:0000256" key="9">
    <source>
        <dbReference type="ARBA" id="ARBA00022696"/>
    </source>
</evidence>
<evidence type="ECO:0000256" key="30">
    <source>
        <dbReference type="RuleBase" id="RU363034"/>
    </source>
</evidence>
<dbReference type="SUPFAM" id="SSF50494">
    <property type="entry name" value="Trypsin-like serine proteases"/>
    <property type="match status" value="1"/>
</dbReference>
<feature type="disulfide bond" evidence="29">
    <location>
        <begin position="81"/>
        <end position="90"/>
    </location>
</feature>
<dbReference type="EC" id="3.4.21.69" evidence="23"/>
<dbReference type="Proteomes" id="UP000770717">
    <property type="component" value="Unassembled WGS sequence"/>
</dbReference>
<evidence type="ECO:0000256" key="15">
    <source>
        <dbReference type="ARBA" id="ARBA00022837"/>
    </source>
</evidence>
<feature type="disulfide bond" evidence="29">
    <location>
        <begin position="60"/>
        <end position="70"/>
    </location>
</feature>
<keyword evidence="15" id="KW-0106">Calcium</keyword>
<evidence type="ECO:0000256" key="4">
    <source>
        <dbReference type="ARBA" id="ARBA00022479"/>
    </source>
</evidence>
<evidence type="ECO:0000256" key="16">
    <source>
        <dbReference type="ARBA" id="ARBA00023034"/>
    </source>
</evidence>
<evidence type="ECO:0000256" key="19">
    <source>
        <dbReference type="ARBA" id="ARBA00023157"/>
    </source>
</evidence>
<keyword evidence="14 30" id="KW-0720">Serine protease</keyword>
<evidence type="ECO:0000256" key="8">
    <source>
        <dbReference type="ARBA" id="ARBA00022685"/>
    </source>
</evidence>